<reference evidence="1" key="1">
    <citation type="submission" date="2021-08" db="EMBL/GenBank/DDBJ databases">
        <title>The first chromosome-level gecko genome reveals the dynamic sex chromosomes of Neotropical dwarf geckos (Sphaerodactylidae: Sphaerodactylus).</title>
        <authorList>
            <person name="Pinto B.J."/>
            <person name="Keating S.E."/>
            <person name="Gamble T."/>
        </authorList>
    </citation>
    <scope>NUCLEOTIDE SEQUENCE</scope>
    <source>
        <strain evidence="1">TG3544</strain>
    </source>
</reference>
<name>A0ACB8G032_9SAUR</name>
<protein>
    <submittedName>
        <fullName evidence="1">Uncharacterized protein</fullName>
    </submittedName>
</protein>
<dbReference type="Proteomes" id="UP000827872">
    <property type="component" value="Linkage Group LG02"/>
</dbReference>
<organism evidence="1 2">
    <name type="scientific">Sphaerodactylus townsendi</name>
    <dbReference type="NCBI Taxonomy" id="933632"/>
    <lineage>
        <taxon>Eukaryota</taxon>
        <taxon>Metazoa</taxon>
        <taxon>Chordata</taxon>
        <taxon>Craniata</taxon>
        <taxon>Vertebrata</taxon>
        <taxon>Euteleostomi</taxon>
        <taxon>Lepidosauria</taxon>
        <taxon>Squamata</taxon>
        <taxon>Bifurcata</taxon>
        <taxon>Gekkota</taxon>
        <taxon>Sphaerodactylidae</taxon>
        <taxon>Sphaerodactylus</taxon>
    </lineage>
</organism>
<comment type="caution">
    <text evidence="1">The sequence shown here is derived from an EMBL/GenBank/DDBJ whole genome shotgun (WGS) entry which is preliminary data.</text>
</comment>
<gene>
    <name evidence="1" type="ORF">K3G42_004917</name>
</gene>
<keyword evidence="2" id="KW-1185">Reference proteome</keyword>
<sequence length="243" mass="27918">MRQKYVEYYTAGYIEWSKGRTWNCASSYWYKRTSWTSWTSRITGTKRNERTQRKTSVHGSMSGSSSIPWIIINTMDQWIIINTIIDYITSVHSFICQVLVVLLESMGNLAYQDNLVTPGLLGNHPQDLTECPECQDWMRNLGSPDKWDSCLEPWVLLVQEGLLACKDNQVLPAQQVLQANMGTPDQWDLLVPGAPKALQENLVKMVNLADQDRREKLGFQDPLYVHYHLYALNFFAIGRASGY</sequence>
<accession>A0ACB8G032</accession>
<evidence type="ECO:0000313" key="2">
    <source>
        <dbReference type="Proteomes" id="UP000827872"/>
    </source>
</evidence>
<dbReference type="EMBL" id="CM037615">
    <property type="protein sequence ID" value="KAH8012876.1"/>
    <property type="molecule type" value="Genomic_DNA"/>
</dbReference>
<proteinExistence type="predicted"/>
<evidence type="ECO:0000313" key="1">
    <source>
        <dbReference type="EMBL" id="KAH8012876.1"/>
    </source>
</evidence>